<accession>A0A2W2DRH6</accession>
<evidence type="ECO:0000313" key="2">
    <source>
        <dbReference type="Proteomes" id="UP000249304"/>
    </source>
</evidence>
<evidence type="ECO:0000313" key="1">
    <source>
        <dbReference type="EMBL" id="PZG14552.1"/>
    </source>
</evidence>
<keyword evidence="2" id="KW-1185">Reference proteome</keyword>
<dbReference type="Proteomes" id="UP000249304">
    <property type="component" value="Unassembled WGS sequence"/>
</dbReference>
<sequence>MVAEPLLGEDSVDAIVEIRQGRDGMRARHVLAAAFILAVMSCSSGPTLEQAVAELQKDARTLESDRLLSKPASQLRILERPDKDISCGEGRFKRVLVATADAGPSSGSVDSRLDRAQRVMETTLAQPDLGFGYDVQSDPQQVDSSTGRVIRATKEEIGLTMIVEVHPESPTWRLRAETSCLPR</sequence>
<organism evidence="1 2">
    <name type="scientific">Nonomuraea aridisoli</name>
    <dbReference type="NCBI Taxonomy" id="2070368"/>
    <lineage>
        <taxon>Bacteria</taxon>
        <taxon>Bacillati</taxon>
        <taxon>Actinomycetota</taxon>
        <taxon>Actinomycetes</taxon>
        <taxon>Streptosporangiales</taxon>
        <taxon>Streptosporangiaceae</taxon>
        <taxon>Nonomuraea</taxon>
    </lineage>
</organism>
<dbReference type="EMBL" id="POUD01000125">
    <property type="protein sequence ID" value="PZG14552.1"/>
    <property type="molecule type" value="Genomic_DNA"/>
</dbReference>
<gene>
    <name evidence="1" type="ORF">C1J01_26565</name>
</gene>
<name>A0A2W2DRH6_9ACTN</name>
<proteinExistence type="predicted"/>
<dbReference type="AlphaFoldDB" id="A0A2W2DRH6"/>
<protein>
    <submittedName>
        <fullName evidence="1">Uncharacterized protein</fullName>
    </submittedName>
</protein>
<comment type="caution">
    <text evidence="1">The sequence shown here is derived from an EMBL/GenBank/DDBJ whole genome shotgun (WGS) entry which is preliminary data.</text>
</comment>
<reference evidence="1 2" key="1">
    <citation type="submission" date="2018-01" db="EMBL/GenBank/DDBJ databases">
        <title>Draft genome sequence of Nonomuraea sp. KC333.</title>
        <authorList>
            <person name="Sahin N."/>
            <person name="Saygin H."/>
            <person name="Ay H."/>
        </authorList>
    </citation>
    <scope>NUCLEOTIDE SEQUENCE [LARGE SCALE GENOMIC DNA]</scope>
    <source>
        <strain evidence="1 2">KC333</strain>
    </source>
</reference>